<feature type="compositionally biased region" description="Acidic residues" evidence="1">
    <location>
        <begin position="72"/>
        <end position="104"/>
    </location>
</feature>
<keyword evidence="2" id="KW-0812">Transmembrane</keyword>
<gene>
    <name evidence="3" type="ORF">AAFP32_12100</name>
</gene>
<proteinExistence type="predicted"/>
<organism evidence="3">
    <name type="scientific">Brevibacterium koreense</name>
    <dbReference type="NCBI Taxonomy" id="3140787"/>
    <lineage>
        <taxon>Bacteria</taxon>
        <taxon>Bacillati</taxon>
        <taxon>Actinomycetota</taxon>
        <taxon>Actinomycetes</taxon>
        <taxon>Micrococcales</taxon>
        <taxon>Brevibacteriaceae</taxon>
        <taxon>Brevibacterium</taxon>
    </lineage>
</organism>
<protein>
    <recommendedName>
        <fullName evidence="4">Holin</fullName>
    </recommendedName>
</protein>
<name>A0AAU7UI85_9MICO</name>
<accession>A0AAU7UI85</accession>
<dbReference type="KEGG" id="bkr:AAFP32_12100"/>
<sequence length="117" mass="12529">MSLNDIIPAAWRKPTYVVYALVGVALGAIATAYGPDNIPEWHAVTTNVVLYIGGAFGLTAAANTIVSRSADSDDAEEVDVDDTDDVPLDEGGYYEDEDLAEAELDLTPPADDYEPRH</sequence>
<evidence type="ECO:0000256" key="2">
    <source>
        <dbReference type="SAM" id="Phobius"/>
    </source>
</evidence>
<feature type="region of interest" description="Disordered" evidence="1">
    <location>
        <begin position="68"/>
        <end position="117"/>
    </location>
</feature>
<evidence type="ECO:0000256" key="1">
    <source>
        <dbReference type="SAM" id="MobiDB-lite"/>
    </source>
</evidence>
<feature type="transmembrane region" description="Helical" evidence="2">
    <location>
        <begin position="41"/>
        <end position="62"/>
    </location>
</feature>
<reference evidence="3" key="1">
    <citation type="submission" date="2024-06" db="EMBL/GenBank/DDBJ databases">
        <title>Brevibacterium koreense sp. nov., isolated from jogae-jeotgal, a Korean fermented seafood.</title>
        <authorList>
            <person name="Whon T.W."/>
            <person name="Nam S."/>
            <person name="Kim Y."/>
        </authorList>
    </citation>
    <scope>NUCLEOTIDE SEQUENCE</scope>
    <source>
        <strain evidence="3">CBA3109</strain>
    </source>
</reference>
<dbReference type="AlphaFoldDB" id="A0AAU7UI85"/>
<dbReference type="RefSeq" id="WP_350269329.1">
    <property type="nucleotide sequence ID" value="NZ_CP158281.1"/>
</dbReference>
<keyword evidence="2" id="KW-1133">Transmembrane helix</keyword>
<feature type="transmembrane region" description="Helical" evidence="2">
    <location>
        <begin position="16"/>
        <end position="35"/>
    </location>
</feature>
<evidence type="ECO:0008006" key="4">
    <source>
        <dbReference type="Google" id="ProtNLM"/>
    </source>
</evidence>
<dbReference type="EMBL" id="CP158281">
    <property type="protein sequence ID" value="XBV88295.1"/>
    <property type="molecule type" value="Genomic_DNA"/>
</dbReference>
<keyword evidence="2" id="KW-0472">Membrane</keyword>
<evidence type="ECO:0000313" key="3">
    <source>
        <dbReference type="EMBL" id="XBV88295.1"/>
    </source>
</evidence>